<dbReference type="Gene3D" id="3.40.50.300">
    <property type="entry name" value="P-loop containing nucleotide triphosphate hydrolases"/>
    <property type="match status" value="3"/>
</dbReference>
<comment type="caution">
    <text evidence="17">The sequence shown here is derived from an EMBL/GenBank/DDBJ whole genome shotgun (WGS) entry which is preliminary data.</text>
</comment>
<dbReference type="GO" id="GO:0004527">
    <property type="term" value="F:exonuclease activity"/>
    <property type="evidence" value="ECO:0007669"/>
    <property type="project" value="UniProtKB-KW"/>
</dbReference>
<keyword evidence="2 14" id="KW-0547">Nucleotide-binding</keyword>
<evidence type="ECO:0000313" key="18">
    <source>
        <dbReference type="Proteomes" id="UP000032900"/>
    </source>
</evidence>
<dbReference type="InterPro" id="IPR038726">
    <property type="entry name" value="PDDEXK_AddAB-type"/>
</dbReference>
<dbReference type="SUPFAM" id="SSF52540">
    <property type="entry name" value="P-loop containing nucleoside triphosphate hydrolases"/>
    <property type="match status" value="1"/>
</dbReference>
<dbReference type="PANTHER" id="PTHR11070:SF67">
    <property type="entry name" value="DNA 3'-5' HELICASE"/>
    <property type="match status" value="1"/>
</dbReference>
<dbReference type="Gene3D" id="3.90.320.10">
    <property type="match status" value="1"/>
</dbReference>
<keyword evidence="18" id="KW-1185">Reference proteome</keyword>
<keyword evidence="4 14" id="KW-0378">Hydrolase</keyword>
<dbReference type="GO" id="GO:0005829">
    <property type="term" value="C:cytosol"/>
    <property type="evidence" value="ECO:0007669"/>
    <property type="project" value="TreeGrafter"/>
</dbReference>
<dbReference type="InterPro" id="IPR011604">
    <property type="entry name" value="PDDEXK-like_dom_sf"/>
</dbReference>
<dbReference type="Gene3D" id="1.10.3170.10">
    <property type="entry name" value="Recbcd, chain B, domain 2"/>
    <property type="match status" value="1"/>
</dbReference>
<dbReference type="GO" id="GO:0005524">
    <property type="term" value="F:ATP binding"/>
    <property type="evidence" value="ECO:0007669"/>
    <property type="project" value="UniProtKB-UniRule"/>
</dbReference>
<dbReference type="PROSITE" id="PS51198">
    <property type="entry name" value="UVRD_HELICASE_ATP_BIND"/>
    <property type="match status" value="1"/>
</dbReference>
<dbReference type="InterPro" id="IPR014016">
    <property type="entry name" value="UvrD-like_ATP-bd"/>
</dbReference>
<feature type="domain" description="UvrD-like helicase C-terminal" evidence="16">
    <location>
        <begin position="501"/>
        <end position="761"/>
    </location>
</feature>
<keyword evidence="6" id="KW-0269">Exonuclease</keyword>
<dbReference type="EC" id="5.6.2.4" evidence="12"/>
<evidence type="ECO:0000256" key="9">
    <source>
        <dbReference type="ARBA" id="ARBA00023204"/>
    </source>
</evidence>
<keyword evidence="3" id="KW-0227">DNA damage</keyword>
<evidence type="ECO:0000256" key="7">
    <source>
        <dbReference type="ARBA" id="ARBA00022840"/>
    </source>
</evidence>
<evidence type="ECO:0000256" key="13">
    <source>
        <dbReference type="ARBA" id="ARBA00048988"/>
    </source>
</evidence>
<evidence type="ECO:0000256" key="5">
    <source>
        <dbReference type="ARBA" id="ARBA00022806"/>
    </source>
</evidence>
<dbReference type="GO" id="GO:0016887">
    <property type="term" value="F:ATP hydrolysis activity"/>
    <property type="evidence" value="ECO:0007669"/>
    <property type="project" value="RHEA"/>
</dbReference>
<evidence type="ECO:0000256" key="6">
    <source>
        <dbReference type="ARBA" id="ARBA00022839"/>
    </source>
</evidence>
<dbReference type="RefSeq" id="WP_062122511.1">
    <property type="nucleotide sequence ID" value="NZ_BAZW01000004.1"/>
</dbReference>
<evidence type="ECO:0000313" key="17">
    <source>
        <dbReference type="EMBL" id="GAO28801.1"/>
    </source>
</evidence>
<proteinExistence type="predicted"/>
<name>A0A0E9LUH6_9BACT</name>
<keyword evidence="10" id="KW-0413">Isomerase</keyword>
<dbReference type="Pfam" id="PF13361">
    <property type="entry name" value="UvrD_C"/>
    <property type="match status" value="2"/>
</dbReference>
<dbReference type="GO" id="GO:0043138">
    <property type="term" value="F:3'-5' DNA helicase activity"/>
    <property type="evidence" value="ECO:0007669"/>
    <property type="project" value="UniProtKB-EC"/>
</dbReference>
<dbReference type="GO" id="GO:0003677">
    <property type="term" value="F:DNA binding"/>
    <property type="evidence" value="ECO:0007669"/>
    <property type="project" value="UniProtKB-KW"/>
</dbReference>
<keyword evidence="1" id="KW-0540">Nuclease</keyword>
<dbReference type="InterPro" id="IPR000212">
    <property type="entry name" value="DNA_helicase_UvrD/REP"/>
</dbReference>
<evidence type="ECO:0000256" key="2">
    <source>
        <dbReference type="ARBA" id="ARBA00022741"/>
    </source>
</evidence>
<feature type="domain" description="UvrD-like helicase ATP-binding" evidence="15">
    <location>
        <begin position="1"/>
        <end position="468"/>
    </location>
</feature>
<dbReference type="AlphaFoldDB" id="A0A0E9LUH6"/>
<dbReference type="InterPro" id="IPR027417">
    <property type="entry name" value="P-loop_NTPase"/>
</dbReference>
<keyword evidence="9" id="KW-0234">DNA repair</keyword>
<comment type="catalytic activity">
    <reaction evidence="11">
        <text>Couples ATP hydrolysis with the unwinding of duplex DNA by translocating in the 3'-5' direction.</text>
        <dbReference type="EC" id="5.6.2.4"/>
    </reaction>
</comment>
<evidence type="ECO:0000256" key="14">
    <source>
        <dbReference type="PROSITE-ProRule" id="PRU00560"/>
    </source>
</evidence>
<dbReference type="Pfam" id="PF00580">
    <property type="entry name" value="UvrD-helicase"/>
    <property type="match status" value="1"/>
</dbReference>
<dbReference type="InterPro" id="IPR014017">
    <property type="entry name" value="DNA_helicase_UvrD-like_C"/>
</dbReference>
<evidence type="ECO:0000256" key="3">
    <source>
        <dbReference type="ARBA" id="ARBA00022763"/>
    </source>
</evidence>
<keyword evidence="5 14" id="KW-0347">Helicase</keyword>
<organism evidence="17 18">
    <name type="scientific">Geofilum rubicundum JCM 15548</name>
    <dbReference type="NCBI Taxonomy" id="1236989"/>
    <lineage>
        <taxon>Bacteria</taxon>
        <taxon>Pseudomonadati</taxon>
        <taxon>Bacteroidota</taxon>
        <taxon>Bacteroidia</taxon>
        <taxon>Marinilabiliales</taxon>
        <taxon>Marinilabiliaceae</taxon>
        <taxon>Geofilum</taxon>
    </lineage>
</organism>
<dbReference type="OrthoDB" id="9810135at2"/>
<evidence type="ECO:0000256" key="1">
    <source>
        <dbReference type="ARBA" id="ARBA00022722"/>
    </source>
</evidence>
<dbReference type="PROSITE" id="PS51217">
    <property type="entry name" value="UVRD_HELICASE_CTER"/>
    <property type="match status" value="1"/>
</dbReference>
<evidence type="ECO:0000259" key="16">
    <source>
        <dbReference type="PROSITE" id="PS51217"/>
    </source>
</evidence>
<dbReference type="EMBL" id="BAZW01000004">
    <property type="protein sequence ID" value="GAO28801.1"/>
    <property type="molecule type" value="Genomic_DNA"/>
</dbReference>
<accession>A0A0E9LUH6</accession>
<comment type="catalytic activity">
    <reaction evidence="13">
        <text>ATP + H2O = ADP + phosphate + H(+)</text>
        <dbReference type="Rhea" id="RHEA:13065"/>
        <dbReference type="ChEBI" id="CHEBI:15377"/>
        <dbReference type="ChEBI" id="CHEBI:15378"/>
        <dbReference type="ChEBI" id="CHEBI:30616"/>
        <dbReference type="ChEBI" id="CHEBI:43474"/>
        <dbReference type="ChEBI" id="CHEBI:456216"/>
        <dbReference type="EC" id="5.6.2.4"/>
    </reaction>
</comment>
<reference evidence="17 18" key="1">
    <citation type="journal article" date="2015" name="Microbes Environ.">
        <title>Distribution and evolution of nitrogen fixation genes in the phylum bacteroidetes.</title>
        <authorList>
            <person name="Inoue J."/>
            <person name="Oshima K."/>
            <person name="Suda W."/>
            <person name="Sakamoto M."/>
            <person name="Iino T."/>
            <person name="Noda S."/>
            <person name="Hongoh Y."/>
            <person name="Hattori M."/>
            <person name="Ohkuma M."/>
        </authorList>
    </citation>
    <scope>NUCLEOTIDE SEQUENCE [LARGE SCALE GENOMIC DNA]</scope>
    <source>
        <strain evidence="17">JCM 15548</strain>
    </source>
</reference>
<dbReference type="STRING" id="1236989.JCM15548_1932"/>
<keyword evidence="7 14" id="KW-0067">ATP-binding</keyword>
<feature type="binding site" evidence="14">
    <location>
        <begin position="9"/>
        <end position="16"/>
    </location>
    <ligand>
        <name>ATP</name>
        <dbReference type="ChEBI" id="CHEBI:30616"/>
    </ligand>
</feature>
<evidence type="ECO:0000256" key="11">
    <source>
        <dbReference type="ARBA" id="ARBA00034617"/>
    </source>
</evidence>
<dbReference type="Proteomes" id="UP000032900">
    <property type="component" value="Unassembled WGS sequence"/>
</dbReference>
<dbReference type="PANTHER" id="PTHR11070">
    <property type="entry name" value="UVRD / RECB / PCRA DNA HELICASE FAMILY MEMBER"/>
    <property type="match status" value="1"/>
</dbReference>
<protein>
    <recommendedName>
        <fullName evidence="12">DNA 3'-5' helicase</fullName>
        <ecNumber evidence="12">5.6.2.4</ecNumber>
    </recommendedName>
</protein>
<evidence type="ECO:0000259" key="15">
    <source>
        <dbReference type="PROSITE" id="PS51198"/>
    </source>
</evidence>
<dbReference type="GO" id="GO:0000725">
    <property type="term" value="P:recombinational repair"/>
    <property type="evidence" value="ECO:0007669"/>
    <property type="project" value="TreeGrafter"/>
</dbReference>
<gene>
    <name evidence="17" type="ORF">JCM15548_1932</name>
</gene>
<keyword evidence="8" id="KW-0238">DNA-binding</keyword>
<evidence type="ECO:0000256" key="10">
    <source>
        <dbReference type="ARBA" id="ARBA00023235"/>
    </source>
</evidence>
<evidence type="ECO:0000256" key="4">
    <source>
        <dbReference type="ARBA" id="ARBA00022801"/>
    </source>
</evidence>
<evidence type="ECO:0000256" key="12">
    <source>
        <dbReference type="ARBA" id="ARBA00034808"/>
    </source>
</evidence>
<dbReference type="Pfam" id="PF12705">
    <property type="entry name" value="PDDEXK_1"/>
    <property type="match status" value="1"/>
</dbReference>
<sequence>MSQLKVYRASAGSGKTYTLTQEYIFLLFKKPENYRQILAVTFTNKATAEMRSRILSTLNNLAHQTMGTPEHMVDLQNKFKLTTAEVRQKASLLLGLLLHDFSRFSISTIDSFFQKVTRSFAREMGLPIGFRLELETKHIMLQAIDQLILEMDAPQHKAMKEWLIDFARERMEQDNKWNISQEIQHISREIFKEKYQANAALLSRQIKDKNYLNAYKSALQEIISNVDQQIKGLGEQGLELITKFNLDLTEDFQGKSRTKVKVFERMAQLNDHLNLSKFEVLLESPEKWTRKDSPPEKKMAIEAAYQEGLHAILLQAAETIAQKSKDYYTAKLILKELNALGLIHDVYEKMMQLCREQNIFMISGTNYLLTRIIDNNETPFIYEKTGTRYAHYMMDEFQDTSTLQYLNFVPLVNDSLASDNYALMVGDVKQAIYRWRNSDWNLLAEAVEKDYNRFGVQLNTLDTNWRSSADVIRFNNDFFKLAASTMQQQFNSLVPEDISGHEALLAMQSKISSAYFDVEQKASPKAGQLGGQIYIQLIEAANKESYFDSAIPCAVERIVALMEGGYRLSDICVLVRNNKEGVEITNALLSGLHHPTLTSLPVISNESLILSKSEAIKLIVEQLRYIQNPENHLSGAFIRLHLFKQPSGDGPVSQIDLTRPFHGSKEKEAWDAYHQTLMNYREKPVYELIEGLIALLPASLKKLHSVYIQSFMSLCLNYINQETADLNQFLDFWDRKGSASSLSIPDNQEAIRVMTIHKSKGLEFKAVVVPFANWEMNNLSHRDLLWLTPKTEPFNAVALVPVSGSNHLAQSHFAEEYLDETLHQYVDNLNVTYVAFTRARESLNIIGQIKKKEKVDNYKQIGDLLYLFAANGSDDIWEEESLVYEVDHRVESSATGPEKADTYRPESEIEGKPFEHIPLGDNRARIHMESENYFNTEERLAVNHGKIMHQLFEHIVTVEDIDKALTLLRFEGKIEGNEMATYKNTIQKWLSHPAVTKWFNGSYNIKTEAGILSAKVKRPDRVMIKDQEIVVVDYKFGQQKHLSHHGQVRNYMQLLKNMKYQKVTGFLWYAEKDEVIKVEEQGTLF</sequence>
<evidence type="ECO:0000256" key="8">
    <source>
        <dbReference type="ARBA" id="ARBA00023125"/>
    </source>
</evidence>